<dbReference type="Pfam" id="PF13185">
    <property type="entry name" value="GAF_2"/>
    <property type="match status" value="1"/>
</dbReference>
<evidence type="ECO:0000256" key="1">
    <source>
        <dbReference type="SAM" id="MobiDB-lite"/>
    </source>
</evidence>
<feature type="compositionally biased region" description="Low complexity" evidence="1">
    <location>
        <begin position="325"/>
        <end position="349"/>
    </location>
</feature>
<dbReference type="Proteomes" id="UP001596368">
    <property type="component" value="Unassembled WGS sequence"/>
</dbReference>
<name>A0ABD5XLJ4_9EURY</name>
<feature type="domain" description="GAF" evidence="2">
    <location>
        <begin position="107"/>
        <end position="240"/>
    </location>
</feature>
<dbReference type="AlphaFoldDB" id="A0ABD5XLJ4"/>
<sequence>MTGPAEVRDRLEGSRRPEAVVLVGAPAFPDAVREALAATRIPVVAYADEEPSDAFVDGYVAAGSPARRLADEIAHARSGETRRQLRAARRRVTELHAGTARIAGAESVAELFERAVEVAERVLSFDHCSVVVKEGDVMVARARSADVDWLHERVPADESIGGRAVRRGETIHVDDVEDHETADDDQSGSGISVPFGGDAVFQAVSRLPHAFDETDRELAELLATHVGQAYERLRAEADLTRRERVMTELHEAAPRLVDADSEGELFDLTVEIAQRVLAFDRSCVYTATPERFERRATTDPALPATFDRGFGALEHSHAEGSRCCPTTSSTTGAPSPTTASRARSSPSRSRATRCSRR</sequence>
<accession>A0ABD5XLJ4</accession>
<keyword evidence="4" id="KW-1185">Reference proteome</keyword>
<dbReference type="InterPro" id="IPR003018">
    <property type="entry name" value="GAF"/>
</dbReference>
<comment type="caution">
    <text evidence="3">The sequence shown here is derived from an EMBL/GenBank/DDBJ whole genome shotgun (WGS) entry which is preliminary data.</text>
</comment>
<reference evidence="3 4" key="1">
    <citation type="journal article" date="2019" name="Int. J. Syst. Evol. Microbiol.">
        <title>The Global Catalogue of Microorganisms (GCM) 10K type strain sequencing project: providing services to taxonomists for standard genome sequencing and annotation.</title>
        <authorList>
            <consortium name="The Broad Institute Genomics Platform"/>
            <consortium name="The Broad Institute Genome Sequencing Center for Infectious Disease"/>
            <person name="Wu L."/>
            <person name="Ma J."/>
        </authorList>
    </citation>
    <scope>NUCLEOTIDE SEQUENCE [LARGE SCALE GENOMIC DNA]</scope>
    <source>
        <strain evidence="3 4">DT92</strain>
    </source>
</reference>
<dbReference type="Gene3D" id="3.30.450.40">
    <property type="match status" value="1"/>
</dbReference>
<protein>
    <submittedName>
        <fullName evidence="3">GAF domain-containing protein</fullName>
    </submittedName>
</protein>
<evidence type="ECO:0000259" key="2">
    <source>
        <dbReference type="SMART" id="SM00065"/>
    </source>
</evidence>
<dbReference type="EMBL" id="JBHSZG010000001">
    <property type="protein sequence ID" value="MFC7135972.1"/>
    <property type="molecule type" value="Genomic_DNA"/>
</dbReference>
<feature type="region of interest" description="Disordered" evidence="1">
    <location>
        <begin position="317"/>
        <end position="357"/>
    </location>
</feature>
<dbReference type="InterPro" id="IPR029016">
    <property type="entry name" value="GAF-like_dom_sf"/>
</dbReference>
<dbReference type="SMART" id="SM00065">
    <property type="entry name" value="GAF"/>
    <property type="match status" value="1"/>
</dbReference>
<evidence type="ECO:0000313" key="4">
    <source>
        <dbReference type="Proteomes" id="UP001596368"/>
    </source>
</evidence>
<gene>
    <name evidence="3" type="ORF">ACFQRB_04130</name>
</gene>
<proteinExistence type="predicted"/>
<organism evidence="3 4">
    <name type="scientific">Halobaculum litoreum</name>
    <dbReference type="NCBI Taxonomy" id="3031998"/>
    <lineage>
        <taxon>Archaea</taxon>
        <taxon>Methanobacteriati</taxon>
        <taxon>Methanobacteriota</taxon>
        <taxon>Stenosarchaea group</taxon>
        <taxon>Halobacteria</taxon>
        <taxon>Halobacteriales</taxon>
        <taxon>Haloferacaceae</taxon>
        <taxon>Halobaculum</taxon>
    </lineage>
</organism>
<evidence type="ECO:0000313" key="3">
    <source>
        <dbReference type="EMBL" id="MFC7135972.1"/>
    </source>
</evidence>
<dbReference type="SUPFAM" id="SSF55781">
    <property type="entry name" value="GAF domain-like"/>
    <property type="match status" value="1"/>
</dbReference>